<keyword evidence="2" id="KW-1185">Reference proteome</keyword>
<protein>
    <submittedName>
        <fullName evidence="1">Uncharacterized protein</fullName>
    </submittedName>
</protein>
<gene>
    <name evidence="1" type="ordered locus">Nther_0892</name>
</gene>
<sequence>MVERIDVNNRASPSTLHFRINRHKIEDLIRLSKEFSESKPKNISQLVAGANIGINCENRAEIAELITNIRETFKGLKQSSRKLVKEIRNIDNNVSKSNGQSDNQVDSIIEGVNNFISYFNKTIVHTHSHYTSQDLKQLGDNLTNYSYSGYENDALRKIGIEIGVEGKLSINELVMENKMQEFITNWDEETKEGLDSLETMVNNVERIVEKALDYPPIKYTDKLEVQEQIMDLADYQIFNNTGQSVYPIPINSGILLDFVL</sequence>
<dbReference type="RefSeq" id="WP_012447355.1">
    <property type="nucleotide sequence ID" value="NC_010718.1"/>
</dbReference>
<dbReference type="KEGG" id="nth:Nther_0892"/>
<name>B2A8B1_NATTJ</name>
<reference evidence="1 2" key="1">
    <citation type="submission" date="2008-04" db="EMBL/GenBank/DDBJ databases">
        <title>Complete sequence of chromosome of Natranaerobius thermophilus JW/NM-WN-LF.</title>
        <authorList>
            <consortium name="US DOE Joint Genome Institute"/>
            <person name="Copeland A."/>
            <person name="Lucas S."/>
            <person name="Lapidus A."/>
            <person name="Glavina del Rio T."/>
            <person name="Dalin E."/>
            <person name="Tice H."/>
            <person name="Bruce D."/>
            <person name="Goodwin L."/>
            <person name="Pitluck S."/>
            <person name="Chertkov O."/>
            <person name="Brettin T."/>
            <person name="Detter J.C."/>
            <person name="Han C."/>
            <person name="Kuske C.R."/>
            <person name="Schmutz J."/>
            <person name="Larimer F."/>
            <person name="Land M."/>
            <person name="Hauser L."/>
            <person name="Kyrpides N."/>
            <person name="Lykidis A."/>
            <person name="Mesbah N.M."/>
            <person name="Wiegel J."/>
        </authorList>
    </citation>
    <scope>NUCLEOTIDE SEQUENCE [LARGE SCALE GENOMIC DNA]</scope>
    <source>
        <strain evidence="2">ATCC BAA-1301 / DSM 18059 / JW/NM-WN-LF</strain>
    </source>
</reference>
<dbReference type="HOGENOM" id="CLU_1068869_0_0_9"/>
<organism evidence="1 2">
    <name type="scientific">Natranaerobius thermophilus (strain ATCC BAA-1301 / DSM 18059 / JW/NM-WN-LF)</name>
    <dbReference type="NCBI Taxonomy" id="457570"/>
    <lineage>
        <taxon>Bacteria</taxon>
        <taxon>Bacillati</taxon>
        <taxon>Bacillota</taxon>
        <taxon>Clostridia</taxon>
        <taxon>Natranaerobiales</taxon>
        <taxon>Natranaerobiaceae</taxon>
        <taxon>Natranaerobius</taxon>
    </lineage>
</organism>
<accession>B2A8B1</accession>
<evidence type="ECO:0000313" key="2">
    <source>
        <dbReference type="Proteomes" id="UP000001683"/>
    </source>
</evidence>
<dbReference type="STRING" id="457570.Nther_0892"/>
<dbReference type="Proteomes" id="UP000001683">
    <property type="component" value="Chromosome"/>
</dbReference>
<dbReference type="AlphaFoldDB" id="B2A8B1"/>
<proteinExistence type="predicted"/>
<evidence type="ECO:0000313" key="1">
    <source>
        <dbReference type="EMBL" id="ACB84477.1"/>
    </source>
</evidence>
<dbReference type="EMBL" id="CP001034">
    <property type="protein sequence ID" value="ACB84477.1"/>
    <property type="molecule type" value="Genomic_DNA"/>
</dbReference>
<dbReference type="InParanoid" id="B2A8B1"/>
<reference evidence="1 2" key="2">
    <citation type="journal article" date="2011" name="J. Bacteriol.">
        <title>Complete genome sequence of the anaerobic, halophilic alkalithermophile Natranaerobius thermophilus JW/NM-WN-LF.</title>
        <authorList>
            <person name="Zhao B."/>
            <person name="Mesbah N.M."/>
            <person name="Dalin E."/>
            <person name="Goodwin L."/>
            <person name="Nolan M."/>
            <person name="Pitluck S."/>
            <person name="Chertkov O."/>
            <person name="Brettin T.S."/>
            <person name="Han J."/>
            <person name="Larimer F.W."/>
            <person name="Land M.L."/>
            <person name="Hauser L."/>
            <person name="Kyrpides N."/>
            <person name="Wiegel J."/>
        </authorList>
    </citation>
    <scope>NUCLEOTIDE SEQUENCE [LARGE SCALE GENOMIC DNA]</scope>
    <source>
        <strain evidence="2">ATCC BAA-1301 / DSM 18059 / JW/NM-WN-LF</strain>
    </source>
</reference>